<dbReference type="PANTHER" id="PTHR23513">
    <property type="entry name" value="INTEGRAL MEMBRANE EFFLUX PROTEIN-RELATED"/>
    <property type="match status" value="1"/>
</dbReference>
<dbReference type="Pfam" id="PF05977">
    <property type="entry name" value="MFS_3"/>
    <property type="match status" value="1"/>
</dbReference>
<evidence type="ECO:0000256" key="8">
    <source>
        <dbReference type="SAM" id="Phobius"/>
    </source>
</evidence>
<dbReference type="InterPro" id="IPR010290">
    <property type="entry name" value="TM_effector"/>
</dbReference>
<feature type="compositionally biased region" description="Low complexity" evidence="7">
    <location>
        <begin position="448"/>
        <end position="463"/>
    </location>
</feature>
<feature type="transmembrane region" description="Helical" evidence="8">
    <location>
        <begin position="81"/>
        <end position="104"/>
    </location>
</feature>
<dbReference type="PANTHER" id="PTHR23513:SF11">
    <property type="entry name" value="STAPHYLOFERRIN A TRANSPORTER"/>
    <property type="match status" value="1"/>
</dbReference>
<organism evidence="9 10">
    <name type="scientific">Planomonospora alba</name>
    <dbReference type="NCBI Taxonomy" id="161354"/>
    <lineage>
        <taxon>Bacteria</taxon>
        <taxon>Bacillati</taxon>
        <taxon>Actinomycetota</taxon>
        <taxon>Actinomycetes</taxon>
        <taxon>Streptosporangiales</taxon>
        <taxon>Streptosporangiaceae</taxon>
        <taxon>Planomonospora</taxon>
    </lineage>
</organism>
<comment type="caution">
    <text evidence="9">The sequence shown here is derived from an EMBL/GenBank/DDBJ whole genome shotgun (WGS) entry which is preliminary data.</text>
</comment>
<feature type="compositionally biased region" description="Basic residues" evidence="7">
    <location>
        <begin position="464"/>
        <end position="473"/>
    </location>
</feature>
<evidence type="ECO:0000313" key="9">
    <source>
        <dbReference type="EMBL" id="GAA3137533.1"/>
    </source>
</evidence>
<name>A0ABP6N6D0_9ACTN</name>
<reference evidence="10" key="1">
    <citation type="journal article" date="2019" name="Int. J. Syst. Evol. Microbiol.">
        <title>The Global Catalogue of Microorganisms (GCM) 10K type strain sequencing project: providing services to taxonomists for standard genome sequencing and annotation.</title>
        <authorList>
            <consortium name="The Broad Institute Genomics Platform"/>
            <consortium name="The Broad Institute Genome Sequencing Center for Infectious Disease"/>
            <person name="Wu L."/>
            <person name="Ma J."/>
        </authorList>
    </citation>
    <scope>NUCLEOTIDE SEQUENCE [LARGE SCALE GENOMIC DNA]</scope>
    <source>
        <strain evidence="10">JCM 9373</strain>
    </source>
</reference>
<dbReference type="SUPFAM" id="SSF103473">
    <property type="entry name" value="MFS general substrate transporter"/>
    <property type="match status" value="1"/>
</dbReference>
<gene>
    <name evidence="9" type="ORF">GCM10010466_30560</name>
</gene>
<evidence type="ECO:0000256" key="6">
    <source>
        <dbReference type="ARBA" id="ARBA00023136"/>
    </source>
</evidence>
<feature type="transmembrane region" description="Helical" evidence="8">
    <location>
        <begin position="312"/>
        <end position="334"/>
    </location>
</feature>
<evidence type="ECO:0000256" key="2">
    <source>
        <dbReference type="ARBA" id="ARBA00022448"/>
    </source>
</evidence>
<evidence type="ECO:0000313" key="10">
    <source>
        <dbReference type="Proteomes" id="UP001500320"/>
    </source>
</evidence>
<dbReference type="Gene3D" id="1.20.1250.20">
    <property type="entry name" value="MFS general substrate transporter like domains"/>
    <property type="match status" value="1"/>
</dbReference>
<feature type="transmembrane region" description="Helical" evidence="8">
    <location>
        <begin position="261"/>
        <end position="280"/>
    </location>
</feature>
<proteinExistence type="predicted"/>
<feature type="transmembrane region" description="Helical" evidence="8">
    <location>
        <begin position="223"/>
        <end position="241"/>
    </location>
</feature>
<protein>
    <submittedName>
        <fullName evidence="9">MFS transporter</fullName>
    </submittedName>
</protein>
<dbReference type="CDD" id="cd06173">
    <property type="entry name" value="MFS_MefA_like"/>
    <property type="match status" value="1"/>
</dbReference>
<feature type="transmembrane region" description="Helical" evidence="8">
    <location>
        <begin position="377"/>
        <end position="400"/>
    </location>
</feature>
<dbReference type="EMBL" id="BAAAUT010000022">
    <property type="protein sequence ID" value="GAA3137533.1"/>
    <property type="molecule type" value="Genomic_DNA"/>
</dbReference>
<comment type="subcellular location">
    <subcellularLocation>
        <location evidence="1">Cell membrane</location>
        <topology evidence="1">Multi-pass membrane protein</topology>
    </subcellularLocation>
</comment>
<keyword evidence="6 8" id="KW-0472">Membrane</keyword>
<evidence type="ECO:0000256" key="5">
    <source>
        <dbReference type="ARBA" id="ARBA00022989"/>
    </source>
</evidence>
<feature type="transmembrane region" description="Helical" evidence="8">
    <location>
        <begin position="346"/>
        <end position="365"/>
    </location>
</feature>
<dbReference type="InterPro" id="IPR036259">
    <property type="entry name" value="MFS_trans_sf"/>
</dbReference>
<dbReference type="Proteomes" id="UP001500320">
    <property type="component" value="Unassembled WGS sequence"/>
</dbReference>
<feature type="transmembrane region" description="Helical" evidence="8">
    <location>
        <begin position="287"/>
        <end position="306"/>
    </location>
</feature>
<feature type="transmembrane region" description="Helical" evidence="8">
    <location>
        <begin position="110"/>
        <end position="132"/>
    </location>
</feature>
<feature type="transmembrane region" description="Helical" evidence="8">
    <location>
        <begin position="173"/>
        <end position="193"/>
    </location>
</feature>
<evidence type="ECO:0000256" key="3">
    <source>
        <dbReference type="ARBA" id="ARBA00022475"/>
    </source>
</evidence>
<feature type="region of interest" description="Disordered" evidence="7">
    <location>
        <begin position="422"/>
        <end position="473"/>
    </location>
</feature>
<feature type="transmembrane region" description="Helical" evidence="8">
    <location>
        <begin position="144"/>
        <end position="167"/>
    </location>
</feature>
<feature type="transmembrane region" description="Helical" evidence="8">
    <location>
        <begin position="48"/>
        <end position="69"/>
    </location>
</feature>
<feature type="transmembrane region" description="Helical" evidence="8">
    <location>
        <begin position="21"/>
        <end position="42"/>
    </location>
</feature>
<keyword evidence="5 8" id="KW-1133">Transmembrane helix</keyword>
<keyword evidence="4 8" id="KW-0812">Transmembrane</keyword>
<keyword evidence="2" id="KW-0813">Transport</keyword>
<evidence type="ECO:0000256" key="4">
    <source>
        <dbReference type="ARBA" id="ARBA00022692"/>
    </source>
</evidence>
<feature type="compositionally biased region" description="Basic residues" evidence="7">
    <location>
        <begin position="422"/>
        <end position="447"/>
    </location>
</feature>
<dbReference type="RefSeq" id="WP_344859928.1">
    <property type="nucleotide sequence ID" value="NZ_BAAAUT010000022.1"/>
</dbReference>
<accession>A0ABP6N6D0</accession>
<sequence>MLRNPGMLRVLRHHNYRMWAGANFMSMIGSWTQVMGVNWLLLSVSGSATSLGLGLFLQSAPGLLMTFAGGSLADRLPARPLVAAGHALHGTLAVVLAVMVFTGVDSVWPVYAVALVGGVLPSLYFPALGRFGAEVVGPDDLPDALSLGAVITSVGRVLGMGLAGVLIPVAGTGGLFVIDALGFAVVVAAICLMRGGELHPLPRAAAEDSGAVAGLRYIGRTRWLLVLLLFALVLGALSRNYQVTMTTMSQGPLQAGAAGYGTLSVVFGAGAVIGGLYAVLRRRLTFPVLFAAAALTAVGQAAGGAMPGLLPFAAVLLPVGASAVILDTTIGARLQLGTDPRMRGRVLAAQSMVTGAAGALGGPLLGVLCDALGPRAALTGAGLAASAAVCAAALAMAGALGHRLRLPAVASITAALVPPRGFRRPRRTAPVRPVRPHAARRARRPVPSRRVPAAPPARSSGPARRPRPGRHPA</sequence>
<keyword evidence="3" id="KW-1003">Cell membrane</keyword>
<evidence type="ECO:0000256" key="7">
    <source>
        <dbReference type="SAM" id="MobiDB-lite"/>
    </source>
</evidence>
<evidence type="ECO:0000256" key="1">
    <source>
        <dbReference type="ARBA" id="ARBA00004651"/>
    </source>
</evidence>
<keyword evidence="10" id="KW-1185">Reference proteome</keyword>